<gene>
    <name evidence="3" type="ORF">GCM10011343_26480</name>
</gene>
<evidence type="ECO:0000256" key="1">
    <source>
        <dbReference type="ARBA" id="ARBA00022801"/>
    </source>
</evidence>
<keyword evidence="4" id="KW-1185">Reference proteome</keyword>
<dbReference type="AlphaFoldDB" id="A0A917DF74"/>
<dbReference type="GO" id="GO:0006508">
    <property type="term" value="P:proteolysis"/>
    <property type="evidence" value="ECO:0007669"/>
    <property type="project" value="InterPro"/>
</dbReference>
<name>A0A917DF74_9FLAO</name>
<dbReference type="EMBL" id="BMFG01000013">
    <property type="protein sequence ID" value="GGD35337.1"/>
    <property type="molecule type" value="Genomic_DNA"/>
</dbReference>
<dbReference type="Proteomes" id="UP000625735">
    <property type="component" value="Unassembled WGS sequence"/>
</dbReference>
<dbReference type="PANTHER" id="PTHR42776:SF27">
    <property type="entry name" value="DIPEPTIDYL PEPTIDASE FAMILY MEMBER 6"/>
    <property type="match status" value="1"/>
</dbReference>
<sequence>MDNLSKLLLLILLFSNLENGFTQTKKHLDVDDYESWYHFYDYHLSTSGEWVSYMIQNPIGSDTLVLQKTDTDLKRTFLGGRQARFSPLEDRFFYLDNEGLYYQDLISGKLDFLQGLTHYKFSKDGTYLLAENSRRENELQLIHLSTKEVTIVPNVLEYMLSPDGTEVAVLQKTPDMDLITTIKLGERLAKYEIVKSAEDLSNLTWNWNCNGLAFFESLPKNDEDIPNFELCYVHFQNRKKPTFLRTSKVKNLSDDGFIVPESRLFFSQDDKQLFFDVQHPKTDNLAAKHVVVWSWASDVLPPQNEENLLNHYLMCWHIKTNEFMLVNDADHPIGIPTSNGEHALIINPSEYLPYFEYNGIYVDLYVKNLHTGRKKLLAKKIYHQKNHIQVSPAGKYITWYADKNWYIYHFDQDRINCLTCSITTSFEEDGHDYPGEKFPVDKPYWTQGDKFVLLTDSHDIWLISPNGKSKKKITNGKYIKSKFSIYDEGFYSSLRDHFMEYTTSALDPLNGIVLKEVNTENLKEGFSLYQSNRELKKVLFTDDKITSIRHAGDNYMYVLSDFDKSPQLVIQKTNQEKGNVIQRSNEHQKDYYWGKSDLISYTVDGVALKAALFYPADYFPEKSYPMIVKVYQKLSSDLRNYVAPSLTNSTGFNKTNLTLNGYFVLYPDITYTINKTGESALKCVQVAVDKAIMAASVDEDNIGLFGHSFGGFEVSYIITQTHRFKTAIAGAGWHDLVSTFLGTDDFDISSMWRFDTQQLRITAPYYSDDFFNNSPIMHAKSVETPLLLWAGTSDSRINWENSSKMQMALWRLRKKSTFLVYPNEQHFMVDKKNRIDLNLKTLEWFNYYLKGADKPNWID</sequence>
<evidence type="ECO:0000259" key="2">
    <source>
        <dbReference type="Pfam" id="PF00326"/>
    </source>
</evidence>
<comment type="caution">
    <text evidence="3">The sequence shown here is derived from an EMBL/GenBank/DDBJ whole genome shotgun (WGS) entry which is preliminary data.</text>
</comment>
<dbReference type="Gene3D" id="3.40.50.1820">
    <property type="entry name" value="alpha/beta hydrolase"/>
    <property type="match status" value="1"/>
</dbReference>
<keyword evidence="1" id="KW-0378">Hydrolase</keyword>
<feature type="domain" description="Peptidase S9 prolyl oligopeptidase catalytic" evidence="2">
    <location>
        <begin position="680"/>
        <end position="850"/>
    </location>
</feature>
<protein>
    <submittedName>
        <fullName evidence="3">Acylaminoacyl-peptidase</fullName>
    </submittedName>
</protein>
<organism evidence="3 4">
    <name type="scientific">Flavobacterium orientale</name>
    <dbReference type="NCBI Taxonomy" id="1756020"/>
    <lineage>
        <taxon>Bacteria</taxon>
        <taxon>Pseudomonadati</taxon>
        <taxon>Bacteroidota</taxon>
        <taxon>Flavobacteriia</taxon>
        <taxon>Flavobacteriales</taxon>
        <taxon>Flavobacteriaceae</taxon>
        <taxon>Flavobacterium</taxon>
    </lineage>
</organism>
<reference evidence="3" key="1">
    <citation type="journal article" date="2014" name="Int. J. Syst. Evol. Microbiol.">
        <title>Complete genome sequence of Corynebacterium casei LMG S-19264T (=DSM 44701T), isolated from a smear-ripened cheese.</title>
        <authorList>
            <consortium name="US DOE Joint Genome Institute (JGI-PGF)"/>
            <person name="Walter F."/>
            <person name="Albersmeier A."/>
            <person name="Kalinowski J."/>
            <person name="Ruckert C."/>
        </authorList>
    </citation>
    <scope>NUCLEOTIDE SEQUENCE</scope>
    <source>
        <strain evidence="3">CGMCC 1.12506</strain>
    </source>
</reference>
<accession>A0A917DF74</accession>
<dbReference type="RefSeq" id="WP_188363078.1">
    <property type="nucleotide sequence ID" value="NZ_BMFG01000013.1"/>
</dbReference>
<reference evidence="3" key="2">
    <citation type="submission" date="2020-09" db="EMBL/GenBank/DDBJ databases">
        <authorList>
            <person name="Sun Q."/>
            <person name="Zhou Y."/>
        </authorList>
    </citation>
    <scope>NUCLEOTIDE SEQUENCE</scope>
    <source>
        <strain evidence="3">CGMCC 1.12506</strain>
    </source>
</reference>
<dbReference type="GO" id="GO:0004252">
    <property type="term" value="F:serine-type endopeptidase activity"/>
    <property type="evidence" value="ECO:0007669"/>
    <property type="project" value="TreeGrafter"/>
</dbReference>
<proteinExistence type="predicted"/>
<dbReference type="SUPFAM" id="SSF82171">
    <property type="entry name" value="DPP6 N-terminal domain-like"/>
    <property type="match status" value="1"/>
</dbReference>
<dbReference type="SUPFAM" id="SSF53474">
    <property type="entry name" value="alpha/beta-Hydrolases"/>
    <property type="match status" value="1"/>
</dbReference>
<evidence type="ECO:0000313" key="4">
    <source>
        <dbReference type="Proteomes" id="UP000625735"/>
    </source>
</evidence>
<evidence type="ECO:0000313" key="3">
    <source>
        <dbReference type="EMBL" id="GGD35337.1"/>
    </source>
</evidence>
<dbReference type="InterPro" id="IPR001375">
    <property type="entry name" value="Peptidase_S9_cat"/>
</dbReference>
<dbReference type="InterPro" id="IPR029058">
    <property type="entry name" value="AB_hydrolase_fold"/>
</dbReference>
<dbReference type="Pfam" id="PF00326">
    <property type="entry name" value="Peptidase_S9"/>
    <property type="match status" value="1"/>
</dbReference>
<dbReference type="PANTHER" id="PTHR42776">
    <property type="entry name" value="SERINE PEPTIDASE S9 FAMILY MEMBER"/>
    <property type="match status" value="1"/>
</dbReference>